<feature type="region of interest" description="Disordered" evidence="7">
    <location>
        <begin position="936"/>
        <end position="958"/>
    </location>
</feature>
<dbReference type="GO" id="GO:0008270">
    <property type="term" value="F:zinc ion binding"/>
    <property type="evidence" value="ECO:0007669"/>
    <property type="project" value="UniProtKB-KW"/>
</dbReference>
<feature type="compositionally biased region" description="Basic and acidic residues" evidence="7">
    <location>
        <begin position="269"/>
        <end position="281"/>
    </location>
</feature>
<feature type="region of interest" description="Disordered" evidence="7">
    <location>
        <begin position="976"/>
        <end position="1008"/>
    </location>
</feature>
<dbReference type="InterPro" id="IPR013083">
    <property type="entry name" value="Znf_RING/FYVE/PHD"/>
</dbReference>
<evidence type="ECO:0000313" key="11">
    <source>
        <dbReference type="EMBL" id="KAJ3507352.1"/>
    </source>
</evidence>
<feature type="compositionally biased region" description="Low complexity" evidence="7">
    <location>
        <begin position="976"/>
        <end position="1005"/>
    </location>
</feature>
<gene>
    <name evidence="11" type="ORF">NLJ89_g6352</name>
</gene>
<feature type="compositionally biased region" description="Polar residues" evidence="7">
    <location>
        <begin position="1210"/>
        <end position="1229"/>
    </location>
</feature>
<dbReference type="InterPro" id="IPR003347">
    <property type="entry name" value="JmjC_dom"/>
</dbReference>
<feature type="domain" description="JmjN" evidence="8">
    <location>
        <begin position="60"/>
        <end position="101"/>
    </location>
</feature>
<dbReference type="EC" id="1.14.11.66" evidence="2"/>
<dbReference type="Gene3D" id="2.60.120.650">
    <property type="entry name" value="Cupin"/>
    <property type="match status" value="2"/>
</dbReference>
<feature type="compositionally biased region" description="Basic and acidic residues" evidence="7">
    <location>
        <begin position="204"/>
        <end position="220"/>
    </location>
</feature>
<dbReference type="PROSITE" id="PS51805">
    <property type="entry name" value="EPHD"/>
    <property type="match status" value="1"/>
</dbReference>
<evidence type="ECO:0000256" key="3">
    <source>
        <dbReference type="ARBA" id="ARBA00022723"/>
    </source>
</evidence>
<comment type="similarity">
    <text evidence="1">Belongs to the JHDM3 histone demethylase family.</text>
</comment>
<comment type="catalytic activity">
    <reaction evidence="6">
        <text>N(6),N(6),N(6)-trimethyl-L-lysyl(9)-[histone H3] + 2 2-oxoglutarate + 2 O2 = N(6)-methyl-L-lysyl(9)-[histone H3] + 2 formaldehyde + 2 succinate + 2 CO2</text>
        <dbReference type="Rhea" id="RHEA:60200"/>
        <dbReference type="Rhea" id="RHEA-COMP:15538"/>
        <dbReference type="Rhea" id="RHEA-COMP:15542"/>
        <dbReference type="ChEBI" id="CHEBI:15379"/>
        <dbReference type="ChEBI" id="CHEBI:16526"/>
        <dbReference type="ChEBI" id="CHEBI:16810"/>
        <dbReference type="ChEBI" id="CHEBI:16842"/>
        <dbReference type="ChEBI" id="CHEBI:30031"/>
        <dbReference type="ChEBI" id="CHEBI:61929"/>
        <dbReference type="ChEBI" id="CHEBI:61961"/>
        <dbReference type="EC" id="1.14.11.66"/>
    </reaction>
</comment>
<organism evidence="11 12">
    <name type="scientific">Agrocybe chaxingu</name>
    <dbReference type="NCBI Taxonomy" id="84603"/>
    <lineage>
        <taxon>Eukaryota</taxon>
        <taxon>Fungi</taxon>
        <taxon>Dikarya</taxon>
        <taxon>Basidiomycota</taxon>
        <taxon>Agaricomycotina</taxon>
        <taxon>Agaricomycetes</taxon>
        <taxon>Agaricomycetidae</taxon>
        <taxon>Agaricales</taxon>
        <taxon>Agaricineae</taxon>
        <taxon>Strophariaceae</taxon>
        <taxon>Agrocybe</taxon>
    </lineage>
</organism>
<feature type="region of interest" description="Disordered" evidence="7">
    <location>
        <begin position="1186"/>
        <end position="1229"/>
    </location>
</feature>
<keyword evidence="12" id="KW-1185">Reference proteome</keyword>
<feature type="compositionally biased region" description="Low complexity" evidence="7">
    <location>
        <begin position="936"/>
        <end position="945"/>
    </location>
</feature>
<evidence type="ECO:0000313" key="12">
    <source>
        <dbReference type="Proteomes" id="UP001148786"/>
    </source>
</evidence>
<protein>
    <recommendedName>
        <fullName evidence="2">[histone H3]-trimethyl-L-lysine(9) demethylase</fullName>
        <ecNumber evidence="2">1.14.11.66</ecNumber>
    </recommendedName>
</protein>
<evidence type="ECO:0000256" key="7">
    <source>
        <dbReference type="SAM" id="MobiDB-lite"/>
    </source>
</evidence>
<dbReference type="SMART" id="SM00545">
    <property type="entry name" value="JmjN"/>
    <property type="match status" value="1"/>
</dbReference>
<proteinExistence type="inferred from homology"/>
<feature type="compositionally biased region" description="Basic residues" evidence="7">
    <location>
        <begin position="540"/>
        <end position="550"/>
    </location>
</feature>
<sequence>MTSLSRASTLTPCSSPAPPGIPVQPDHFYGTENVQLPPSPNSDGKTYLDPADDPLAHRGIPVFKPTMEDFQDFEEYMNRVECWGMRSGIVKIIPPKEWTDSLPPLKEQLANVKIKTPIEQHMLGSGGLFRQENMEKRKLMSVREWAELCIKDEFRAPGVHDVGISSRGANVPTTRPPRVSRRTKQKSETVKAESTGPASNVITVKEEPTEDSHSLSEERTAQAIVTPPHSGVAPPSPAPTTTTSKSRKTKKKQPPVKQEPKPRPKRVNQTREAREASLADRAARDRAFLEVFDPHQEWLPPNTKATDYTPEFCQTLERHYWRNCGLGKPAWYTSGSLFTDETTSWNVAHLKSALTRLLPSSSQGLPGVNTPYLYFGMWRATFAWHVEDMDLFSINYIHFGAPKFWYAVPQGRANALEQIMRGYFPKDTSQCPQFLRHKSFLASPSLLAKDSCRPNHMVQQAGEFVITYPRGYHAGFNLGFNCAESVNFALDSWLELGRKAKACECISDSVRIDVDELLKERAEEQNLPPPSLEEPSLAKVSKRSSGKKQIVKQEIQEENLPPMQPPKAPSRKRKSDASEEGPKPKKIKTKASSKVSTSAAGPSTSTGRSTSKPLPKVSVTLKLGPRPTEPESFPCCLCVSTSEDGLLRVQDPPVKKDAIEGASHPKVWMAHELCAKIVPETWVDDLLLPHGGSERVVYGVDAIVKDRWNLKCSACTKSRMKGHGAPVQCTKGKCPKAFHVNCAKEGHTQGIVFSVVRDVEKEVVLYTTPPPTAAACASANMYGMQAESDPSTFTGDPADFYAMAVDGQLVVPAEHHNSSPADETTVLKIIKKLEVQILCTQHNPAVAAQKRASKQDKIRQDLLALPSMARIKIRVSAGVFEVSLIRVIEETGSVEVLWDRGTKREFKWGSVVFGTTDGPVQQKPSDMLAYAEQEQIHLQHQQQHQQQERPPSVLPVNTFPSVSAATAQRHSYNQTSYAPIAPAPSPSATSLNRASSSSSTTSNTTQPAMNLNCQAYGNRTAYALPARTGSYDYWAYASAAAAAQYNSQAYGYPYSGYYASAGTSTGAAGSKHYNPYAYGQAYAAPSSAHAQAYRVGAGAGAGQQLNWQQPYQPPRLEPQSQAQPQQQIQGLTVAQGSSLGEAAGRTNSEPGHAPEILQAPSESGTPASSLPSFLRDASQQVTTPLVDRAKSTPHSSTPSDEQPQGRLEMNTATEPASAGASTVHSPNTTATLGTQVSSIRDLAALASLPPSQIADVLRANPQLREMVLAAVDQVKKTEAST</sequence>
<dbReference type="PROSITE" id="PS51183">
    <property type="entry name" value="JMJN"/>
    <property type="match status" value="1"/>
</dbReference>
<evidence type="ECO:0000256" key="6">
    <source>
        <dbReference type="ARBA" id="ARBA00049349"/>
    </source>
</evidence>
<dbReference type="GO" id="GO:0005634">
    <property type="term" value="C:nucleus"/>
    <property type="evidence" value="ECO:0007669"/>
    <property type="project" value="TreeGrafter"/>
</dbReference>
<evidence type="ECO:0000259" key="8">
    <source>
        <dbReference type="PROSITE" id="PS51183"/>
    </source>
</evidence>
<feature type="compositionally biased region" description="Low complexity" evidence="7">
    <location>
        <begin position="1119"/>
        <end position="1129"/>
    </location>
</feature>
<feature type="region of interest" description="Disordered" evidence="7">
    <location>
        <begin position="160"/>
        <end position="281"/>
    </location>
</feature>
<dbReference type="GO" id="GO:0051864">
    <property type="term" value="F:histone H3K36 demethylase activity"/>
    <property type="evidence" value="ECO:0007669"/>
    <property type="project" value="TreeGrafter"/>
</dbReference>
<dbReference type="OrthoDB" id="9547406at2759"/>
<dbReference type="PANTHER" id="PTHR10694:SF7">
    <property type="entry name" value="[HISTONE H3]-TRIMETHYL-L-LYSINE(9) DEMETHYLASE"/>
    <property type="match status" value="1"/>
</dbReference>
<dbReference type="EMBL" id="JANKHO010000668">
    <property type="protein sequence ID" value="KAJ3507352.1"/>
    <property type="molecule type" value="Genomic_DNA"/>
</dbReference>
<dbReference type="PROSITE" id="PS51184">
    <property type="entry name" value="JMJC"/>
    <property type="match status" value="1"/>
</dbReference>
<feature type="compositionally biased region" description="Basic residues" evidence="7">
    <location>
        <begin position="245"/>
        <end position="254"/>
    </location>
</feature>
<feature type="region of interest" description="Disordered" evidence="7">
    <location>
        <begin position="1"/>
        <end position="47"/>
    </location>
</feature>
<keyword evidence="4" id="KW-0863">Zinc-finger</keyword>
<dbReference type="InterPro" id="IPR003349">
    <property type="entry name" value="JmjN"/>
</dbReference>
<dbReference type="Pfam" id="PF02373">
    <property type="entry name" value="JmjC"/>
    <property type="match status" value="1"/>
</dbReference>
<comment type="caution">
    <text evidence="11">The sequence shown here is derived from an EMBL/GenBank/DDBJ whole genome shotgun (WGS) entry which is preliminary data.</text>
</comment>
<feature type="compositionally biased region" description="Polar residues" evidence="7">
    <location>
        <begin position="32"/>
        <end position="44"/>
    </location>
</feature>
<evidence type="ECO:0000256" key="5">
    <source>
        <dbReference type="ARBA" id="ARBA00022833"/>
    </source>
</evidence>
<evidence type="ECO:0000256" key="2">
    <source>
        <dbReference type="ARBA" id="ARBA00012900"/>
    </source>
</evidence>
<evidence type="ECO:0000259" key="9">
    <source>
        <dbReference type="PROSITE" id="PS51184"/>
    </source>
</evidence>
<dbReference type="Pfam" id="PF13771">
    <property type="entry name" value="zf-HC5HC2H"/>
    <property type="match status" value="1"/>
</dbReference>
<reference evidence="11" key="1">
    <citation type="submission" date="2022-07" db="EMBL/GenBank/DDBJ databases">
        <title>Genome Sequence of Agrocybe chaxingu.</title>
        <authorList>
            <person name="Buettner E."/>
        </authorList>
    </citation>
    <scope>NUCLEOTIDE SEQUENCE</scope>
    <source>
        <strain evidence="11">MP-N11</strain>
    </source>
</reference>
<dbReference type="SUPFAM" id="SSF51197">
    <property type="entry name" value="Clavaminate synthase-like"/>
    <property type="match status" value="1"/>
</dbReference>
<accession>A0A9W8MSS3</accession>
<dbReference type="GO" id="GO:0140684">
    <property type="term" value="F:histone H3K9me2/H3K9me3 demethylase activity"/>
    <property type="evidence" value="ECO:0007669"/>
    <property type="project" value="UniProtKB-EC"/>
</dbReference>
<evidence type="ECO:0000259" key="10">
    <source>
        <dbReference type="PROSITE" id="PS51805"/>
    </source>
</evidence>
<evidence type="ECO:0000256" key="4">
    <source>
        <dbReference type="ARBA" id="ARBA00022771"/>
    </source>
</evidence>
<dbReference type="Pfam" id="PF02375">
    <property type="entry name" value="JmjN"/>
    <property type="match status" value="1"/>
</dbReference>
<keyword evidence="3" id="KW-0479">Metal-binding</keyword>
<evidence type="ECO:0000256" key="1">
    <source>
        <dbReference type="ARBA" id="ARBA00009711"/>
    </source>
</evidence>
<keyword evidence="5" id="KW-0862">Zinc</keyword>
<dbReference type="SMART" id="SM00558">
    <property type="entry name" value="JmjC"/>
    <property type="match status" value="1"/>
</dbReference>
<feature type="domain" description="JmjC" evidence="9">
    <location>
        <begin position="339"/>
        <end position="505"/>
    </location>
</feature>
<dbReference type="Proteomes" id="UP001148786">
    <property type="component" value="Unassembled WGS sequence"/>
</dbReference>
<dbReference type="GO" id="GO:0010468">
    <property type="term" value="P:regulation of gene expression"/>
    <property type="evidence" value="ECO:0007669"/>
    <property type="project" value="TreeGrafter"/>
</dbReference>
<feature type="domain" description="PHD-type" evidence="10">
    <location>
        <begin position="633"/>
        <end position="771"/>
    </location>
</feature>
<dbReference type="InterPro" id="IPR034732">
    <property type="entry name" value="EPHD"/>
</dbReference>
<name>A0A9W8MSS3_9AGAR</name>
<feature type="compositionally biased region" description="Polar residues" evidence="7">
    <location>
        <begin position="1"/>
        <end position="14"/>
    </location>
</feature>
<feature type="region of interest" description="Disordered" evidence="7">
    <location>
        <begin position="1105"/>
        <end position="1171"/>
    </location>
</feature>
<dbReference type="Gene3D" id="3.30.40.10">
    <property type="entry name" value="Zinc/RING finger domain, C3HC4 (zinc finger)"/>
    <property type="match status" value="1"/>
</dbReference>
<feature type="compositionally biased region" description="Polar residues" evidence="7">
    <location>
        <begin position="1192"/>
        <end position="1202"/>
    </location>
</feature>
<feature type="compositionally biased region" description="Low complexity" evidence="7">
    <location>
        <begin position="592"/>
        <end position="611"/>
    </location>
</feature>
<feature type="region of interest" description="Disordered" evidence="7">
    <location>
        <begin position="522"/>
        <end position="630"/>
    </location>
</feature>
<dbReference type="PANTHER" id="PTHR10694">
    <property type="entry name" value="LYSINE-SPECIFIC DEMETHYLASE"/>
    <property type="match status" value="1"/>
</dbReference>
<dbReference type="CDD" id="cd15571">
    <property type="entry name" value="ePHD"/>
    <property type="match status" value="1"/>
</dbReference>
<dbReference type="GO" id="GO:0000785">
    <property type="term" value="C:chromatin"/>
    <property type="evidence" value="ECO:0007669"/>
    <property type="project" value="TreeGrafter"/>
</dbReference>
<feature type="compositionally biased region" description="Polar residues" evidence="7">
    <location>
        <begin position="1160"/>
        <end position="1171"/>
    </location>
</feature>